<comment type="subunit">
    <text evidence="8">Homodimer.</text>
</comment>
<comment type="catalytic activity">
    <reaction evidence="8">
        <text>(7R,8S)-7,8-diammoniononanoate + CO2 + ATP = (4R,5S)-dethiobiotin + ADP + phosphate + 3 H(+)</text>
        <dbReference type="Rhea" id="RHEA:15805"/>
        <dbReference type="ChEBI" id="CHEBI:15378"/>
        <dbReference type="ChEBI" id="CHEBI:16526"/>
        <dbReference type="ChEBI" id="CHEBI:30616"/>
        <dbReference type="ChEBI" id="CHEBI:43474"/>
        <dbReference type="ChEBI" id="CHEBI:149469"/>
        <dbReference type="ChEBI" id="CHEBI:149473"/>
        <dbReference type="ChEBI" id="CHEBI:456216"/>
        <dbReference type="EC" id="6.3.3.3"/>
    </reaction>
</comment>
<feature type="binding site" evidence="8">
    <location>
        <begin position="114"/>
        <end position="117"/>
    </location>
    <ligand>
        <name>ATP</name>
        <dbReference type="ChEBI" id="CHEBI:30616"/>
    </ligand>
</feature>
<dbReference type="FunFam" id="3.40.50.300:FF:000292">
    <property type="entry name" value="ATP-dependent dethiobiotin synthetase BioD"/>
    <property type="match status" value="1"/>
</dbReference>
<feature type="active site" evidence="8">
    <location>
        <position position="38"/>
    </location>
</feature>
<dbReference type="RefSeq" id="WP_087146964.1">
    <property type="nucleotide sequence ID" value="NZ_FUKJ01000192.1"/>
</dbReference>
<dbReference type="UniPathway" id="UPA00078">
    <property type="reaction ID" value="UER00161"/>
</dbReference>
<protein>
    <recommendedName>
        <fullName evidence="8">ATP-dependent dethiobiotin synthetase BioD</fullName>
        <ecNumber evidence="8">6.3.3.3</ecNumber>
    </recommendedName>
    <alternativeName>
        <fullName evidence="8">DTB synthetase</fullName>
        <shortName evidence="8">DTBS</shortName>
    </alternativeName>
    <alternativeName>
        <fullName evidence="8">Dethiobiotin synthase</fullName>
    </alternativeName>
</protein>
<feature type="binding site" evidence="8">
    <location>
        <position position="17"/>
    </location>
    <ligand>
        <name>Mg(2+)</name>
        <dbReference type="ChEBI" id="CHEBI:18420"/>
    </ligand>
</feature>
<keyword evidence="6 8" id="KW-0067">ATP-binding</keyword>
<dbReference type="Proteomes" id="UP000195442">
    <property type="component" value="Unassembled WGS sequence"/>
</dbReference>
<dbReference type="GO" id="GO:0005524">
    <property type="term" value="F:ATP binding"/>
    <property type="evidence" value="ECO:0007669"/>
    <property type="project" value="UniProtKB-UniRule"/>
</dbReference>
<name>A0A1R4H979_9GAMM</name>
<evidence type="ECO:0000313" key="9">
    <source>
        <dbReference type="EMBL" id="SJM92440.1"/>
    </source>
</evidence>
<comment type="cofactor">
    <cofactor evidence="8">
        <name>Mg(2+)</name>
        <dbReference type="ChEBI" id="CHEBI:18420"/>
    </cofactor>
</comment>
<dbReference type="GO" id="GO:0009102">
    <property type="term" value="P:biotin biosynthetic process"/>
    <property type="evidence" value="ECO:0007669"/>
    <property type="project" value="UniProtKB-UniRule"/>
</dbReference>
<comment type="caution">
    <text evidence="8">Lacks conserved residue(s) required for the propagation of feature annotation.</text>
</comment>
<evidence type="ECO:0000256" key="1">
    <source>
        <dbReference type="ARBA" id="ARBA00022490"/>
    </source>
</evidence>
<dbReference type="PANTHER" id="PTHR43210:SF5">
    <property type="entry name" value="DETHIOBIOTIN SYNTHETASE"/>
    <property type="match status" value="1"/>
</dbReference>
<dbReference type="OrthoDB" id="9802097at2"/>
<feature type="binding site" evidence="8">
    <location>
        <position position="55"/>
    </location>
    <ligand>
        <name>Mg(2+)</name>
        <dbReference type="ChEBI" id="CHEBI:18420"/>
    </ligand>
</feature>
<dbReference type="HAMAP" id="MF_00336">
    <property type="entry name" value="BioD"/>
    <property type="match status" value="1"/>
</dbReference>
<keyword evidence="3 8" id="KW-0479">Metal-binding</keyword>
<keyword evidence="7 8" id="KW-0460">Magnesium</keyword>
<feature type="binding site" evidence="8">
    <location>
        <position position="42"/>
    </location>
    <ligand>
        <name>substrate</name>
    </ligand>
</feature>
<comment type="function">
    <text evidence="8">Catalyzes a mechanistically unusual reaction, the ATP-dependent insertion of CO2 between the N7 and N8 nitrogen atoms of 7,8-diaminopelargonic acid (DAPA, also called 7,8-diammoniononanoate) to form a ureido ring.</text>
</comment>
<keyword evidence="4 8" id="KW-0547">Nucleotide-binding</keyword>
<keyword evidence="10" id="KW-1185">Reference proteome</keyword>
<evidence type="ECO:0000256" key="8">
    <source>
        <dbReference type="HAMAP-Rule" id="MF_00336"/>
    </source>
</evidence>
<dbReference type="GO" id="GO:0000287">
    <property type="term" value="F:magnesium ion binding"/>
    <property type="evidence" value="ECO:0007669"/>
    <property type="project" value="UniProtKB-UniRule"/>
</dbReference>
<dbReference type="EMBL" id="FUKJ01000192">
    <property type="protein sequence ID" value="SJM92440.1"/>
    <property type="molecule type" value="Genomic_DNA"/>
</dbReference>
<gene>
    <name evidence="8 9" type="primary">bioD</name>
    <name evidence="9" type="ORF">CRENPOLYSF2_2710003</name>
</gene>
<evidence type="ECO:0000256" key="5">
    <source>
        <dbReference type="ARBA" id="ARBA00022756"/>
    </source>
</evidence>
<dbReference type="InterPro" id="IPR027417">
    <property type="entry name" value="P-loop_NTPase"/>
</dbReference>
<accession>A0A1R4H979</accession>
<dbReference type="PIRSF" id="PIRSF006755">
    <property type="entry name" value="DTB_synth"/>
    <property type="match status" value="1"/>
</dbReference>
<proteinExistence type="inferred from homology"/>
<comment type="pathway">
    <text evidence="8">Cofactor biosynthesis; biotin biosynthesis; biotin from 7,8-diaminononanoate: step 1/2.</text>
</comment>
<dbReference type="Pfam" id="PF13500">
    <property type="entry name" value="AAA_26"/>
    <property type="match status" value="1"/>
</dbReference>
<evidence type="ECO:0000256" key="7">
    <source>
        <dbReference type="ARBA" id="ARBA00022842"/>
    </source>
</evidence>
<dbReference type="InterPro" id="IPR004472">
    <property type="entry name" value="DTB_synth_BioD"/>
</dbReference>
<evidence type="ECO:0000256" key="3">
    <source>
        <dbReference type="ARBA" id="ARBA00022723"/>
    </source>
</evidence>
<reference evidence="10" key="1">
    <citation type="submission" date="2017-02" db="EMBL/GenBank/DDBJ databases">
        <authorList>
            <person name="Daims H."/>
        </authorList>
    </citation>
    <scope>NUCLEOTIDE SEQUENCE [LARGE SCALE GENOMIC DNA]</scope>
</reference>
<comment type="similarity">
    <text evidence="8">Belongs to the dethiobiotin synthetase family.</text>
</comment>
<dbReference type="GO" id="GO:0042803">
    <property type="term" value="F:protein homodimerization activity"/>
    <property type="evidence" value="ECO:0007669"/>
    <property type="project" value="UniProtKB-ARBA"/>
</dbReference>
<dbReference type="Gene3D" id="3.40.50.300">
    <property type="entry name" value="P-loop containing nucleotide triphosphate hydrolases"/>
    <property type="match status" value="1"/>
</dbReference>
<dbReference type="PANTHER" id="PTHR43210">
    <property type="entry name" value="DETHIOBIOTIN SYNTHETASE"/>
    <property type="match status" value="1"/>
</dbReference>
<sequence>MEKGYFITGTDTNVGKTWATVALMRYFKQQGKSVVGMKPVASGCFIEQGMPRNLDALLIQKNASVQVSYDVVNPYAYQLPVAPHIAGMKNPVELANVLAKFEQLKTLADVVLVEGVGGWYAPINNHQDVSDLALALGLPVILVVAIKLGCINHAKLTFQAIVRSGLVCAGWIAVCTEPELLCLDSNIQTLNALLNTPMLGVLPFMESVDFDILSTQLTLC</sequence>
<feature type="binding site" evidence="8">
    <location>
        <position position="114"/>
    </location>
    <ligand>
        <name>Mg(2+)</name>
        <dbReference type="ChEBI" id="CHEBI:18420"/>
    </ligand>
</feature>
<evidence type="ECO:0000256" key="6">
    <source>
        <dbReference type="ARBA" id="ARBA00022840"/>
    </source>
</evidence>
<dbReference type="SUPFAM" id="SSF52540">
    <property type="entry name" value="P-loop containing nucleoside triphosphate hydrolases"/>
    <property type="match status" value="1"/>
</dbReference>
<dbReference type="GO" id="GO:0004141">
    <property type="term" value="F:dethiobiotin synthase activity"/>
    <property type="evidence" value="ECO:0007669"/>
    <property type="project" value="UniProtKB-UniRule"/>
</dbReference>
<dbReference type="AlphaFoldDB" id="A0A1R4H979"/>
<evidence type="ECO:0000313" key="10">
    <source>
        <dbReference type="Proteomes" id="UP000195442"/>
    </source>
</evidence>
<dbReference type="CDD" id="cd03109">
    <property type="entry name" value="DTBS"/>
    <property type="match status" value="1"/>
</dbReference>
<keyword evidence="5 8" id="KW-0093">Biotin biosynthesis</keyword>
<feature type="binding site" evidence="8">
    <location>
        <begin position="174"/>
        <end position="175"/>
    </location>
    <ligand>
        <name>ATP</name>
        <dbReference type="ChEBI" id="CHEBI:30616"/>
    </ligand>
</feature>
<evidence type="ECO:0000256" key="4">
    <source>
        <dbReference type="ARBA" id="ARBA00022741"/>
    </source>
</evidence>
<evidence type="ECO:0000256" key="2">
    <source>
        <dbReference type="ARBA" id="ARBA00022598"/>
    </source>
</evidence>
<feature type="binding site" evidence="8">
    <location>
        <position position="55"/>
    </location>
    <ligand>
        <name>ATP</name>
        <dbReference type="ChEBI" id="CHEBI:30616"/>
    </ligand>
</feature>
<dbReference type="GO" id="GO:0005829">
    <property type="term" value="C:cytosol"/>
    <property type="evidence" value="ECO:0007669"/>
    <property type="project" value="TreeGrafter"/>
</dbReference>
<keyword evidence="1 8" id="KW-0963">Cytoplasm</keyword>
<keyword evidence="2 8" id="KW-0436">Ligase</keyword>
<dbReference type="EC" id="6.3.3.3" evidence="8"/>
<dbReference type="NCBIfam" id="TIGR00347">
    <property type="entry name" value="bioD"/>
    <property type="match status" value="1"/>
</dbReference>
<comment type="subcellular location">
    <subcellularLocation>
        <location evidence="8">Cytoplasm</location>
    </subcellularLocation>
</comment>
<organism evidence="9 10">
    <name type="scientific">Crenothrix polyspora</name>
    <dbReference type="NCBI Taxonomy" id="360316"/>
    <lineage>
        <taxon>Bacteria</taxon>
        <taxon>Pseudomonadati</taxon>
        <taxon>Pseudomonadota</taxon>
        <taxon>Gammaproteobacteria</taxon>
        <taxon>Methylococcales</taxon>
        <taxon>Crenotrichaceae</taxon>
        <taxon>Crenothrix</taxon>
    </lineage>
</organism>